<reference evidence="1" key="1">
    <citation type="journal article" date="2015" name="Nature">
        <title>Complex archaea that bridge the gap between prokaryotes and eukaryotes.</title>
        <authorList>
            <person name="Spang A."/>
            <person name="Saw J.H."/>
            <person name="Jorgensen S.L."/>
            <person name="Zaremba-Niedzwiedzka K."/>
            <person name="Martijn J."/>
            <person name="Lind A.E."/>
            <person name="van Eijk R."/>
            <person name="Schleper C."/>
            <person name="Guy L."/>
            <person name="Ettema T.J."/>
        </authorList>
    </citation>
    <scope>NUCLEOTIDE SEQUENCE</scope>
</reference>
<accession>A0A0F9D2J4</accession>
<name>A0A0F9D2J4_9ZZZZ</name>
<protein>
    <submittedName>
        <fullName evidence="1">Uncharacterized protein</fullName>
    </submittedName>
</protein>
<proteinExistence type="predicted"/>
<feature type="non-terminal residue" evidence="1">
    <location>
        <position position="90"/>
    </location>
</feature>
<evidence type="ECO:0000313" key="1">
    <source>
        <dbReference type="EMBL" id="KKL12026.1"/>
    </source>
</evidence>
<comment type="caution">
    <text evidence="1">The sequence shown here is derived from an EMBL/GenBank/DDBJ whole genome shotgun (WGS) entry which is preliminary data.</text>
</comment>
<gene>
    <name evidence="1" type="ORF">LCGC14_2539870</name>
</gene>
<dbReference type="EMBL" id="LAZR01041424">
    <property type="protein sequence ID" value="KKL12026.1"/>
    <property type="molecule type" value="Genomic_DNA"/>
</dbReference>
<sequence>MSYRVHVEYAFHSDRYRVHIANVGPDGIYVVKPFDFVLEKAEDGVETPAALHLPTEMARGLYDALGHALGVHTPDARMAAEVLAREQDRV</sequence>
<dbReference type="AlphaFoldDB" id="A0A0F9D2J4"/>
<organism evidence="1">
    <name type="scientific">marine sediment metagenome</name>
    <dbReference type="NCBI Taxonomy" id="412755"/>
    <lineage>
        <taxon>unclassified sequences</taxon>
        <taxon>metagenomes</taxon>
        <taxon>ecological metagenomes</taxon>
    </lineage>
</organism>